<dbReference type="AlphaFoldDB" id="A0AAU9I9D3"/>
<evidence type="ECO:0000313" key="2">
    <source>
        <dbReference type="EMBL" id="CAG9310560.1"/>
    </source>
</evidence>
<keyword evidence="1" id="KW-0732">Signal</keyword>
<keyword evidence="3" id="KW-1185">Reference proteome</keyword>
<evidence type="ECO:0008006" key="4">
    <source>
        <dbReference type="Google" id="ProtNLM"/>
    </source>
</evidence>
<feature type="signal peptide" evidence="1">
    <location>
        <begin position="1"/>
        <end position="17"/>
    </location>
</feature>
<sequence>MKICLIAVIFFLYTAQADTEFSSIKADTNTCYRYYCKTSGQSFSKGQCGLKELSSDGRYNVYASPTCSEKEACAIGATSGDTTTYTCQSNVVTGYKWPGEKCDNSDMCNPTYSSGCKDSRCLGSGDQEECIDHNYCLPGYYCLGYNSTTKGTCQKQIETNGYDCAEDYDCVNNAWCNVTNVVTKNLCFSFGSFAEHAYVSTCSNSQNFLCSSGYCFAKEGTGHYQCSKNLTSAQPNSLPNTCDLEGQFCQSTPDEYFSANAFAEEPCACAYNQAGSLYCPLFYGDTPVIQYFTQLKKWLNSEESKKCNTIRRNSAVCIKDFWDSDNYNKLVYYNAYYEYFANIQGAESCVLKTFLTEFYEAKKAYEDSSAEILIVTALIASLF</sequence>
<proteinExistence type="predicted"/>
<organism evidence="2 3">
    <name type="scientific">Blepharisma stoltei</name>
    <dbReference type="NCBI Taxonomy" id="1481888"/>
    <lineage>
        <taxon>Eukaryota</taxon>
        <taxon>Sar</taxon>
        <taxon>Alveolata</taxon>
        <taxon>Ciliophora</taxon>
        <taxon>Postciliodesmatophora</taxon>
        <taxon>Heterotrichea</taxon>
        <taxon>Heterotrichida</taxon>
        <taxon>Blepharismidae</taxon>
        <taxon>Blepharisma</taxon>
    </lineage>
</organism>
<dbReference type="Proteomes" id="UP001162131">
    <property type="component" value="Unassembled WGS sequence"/>
</dbReference>
<comment type="caution">
    <text evidence="2">The sequence shown here is derived from an EMBL/GenBank/DDBJ whole genome shotgun (WGS) entry which is preliminary data.</text>
</comment>
<accession>A0AAU9I9D3</accession>
<reference evidence="2" key="1">
    <citation type="submission" date="2021-09" db="EMBL/GenBank/DDBJ databases">
        <authorList>
            <consortium name="AG Swart"/>
            <person name="Singh M."/>
            <person name="Singh A."/>
            <person name="Seah K."/>
            <person name="Emmerich C."/>
        </authorList>
    </citation>
    <scope>NUCLEOTIDE SEQUENCE</scope>
    <source>
        <strain evidence="2">ATCC30299</strain>
    </source>
</reference>
<dbReference type="EMBL" id="CAJZBQ010000002">
    <property type="protein sequence ID" value="CAG9310560.1"/>
    <property type="molecule type" value="Genomic_DNA"/>
</dbReference>
<protein>
    <recommendedName>
        <fullName evidence="4">Dickkopf N-terminal cysteine-rich domain-containing protein</fullName>
    </recommendedName>
</protein>
<name>A0AAU9I9D3_9CILI</name>
<gene>
    <name evidence="2" type="ORF">BSTOLATCC_MIC1402</name>
</gene>
<evidence type="ECO:0000256" key="1">
    <source>
        <dbReference type="SAM" id="SignalP"/>
    </source>
</evidence>
<feature type="chain" id="PRO_5043784548" description="Dickkopf N-terminal cysteine-rich domain-containing protein" evidence="1">
    <location>
        <begin position="18"/>
        <end position="383"/>
    </location>
</feature>
<evidence type="ECO:0000313" key="3">
    <source>
        <dbReference type="Proteomes" id="UP001162131"/>
    </source>
</evidence>